<dbReference type="AlphaFoldDB" id="A0A934TX41"/>
<evidence type="ECO:0000256" key="1">
    <source>
        <dbReference type="SAM" id="MobiDB-lite"/>
    </source>
</evidence>
<dbReference type="Pfam" id="PF12146">
    <property type="entry name" value="Hydrolase_4"/>
    <property type="match status" value="1"/>
</dbReference>
<accession>A0A934TX41</accession>
<dbReference type="InterPro" id="IPR029058">
    <property type="entry name" value="AB_hydrolase_fold"/>
</dbReference>
<evidence type="ECO:0000313" key="3">
    <source>
        <dbReference type="EMBL" id="MBK6008716.1"/>
    </source>
</evidence>
<organism evidence="3 4">
    <name type="scientific">Ramlibacter ginsenosidimutans</name>
    <dbReference type="NCBI Taxonomy" id="502333"/>
    <lineage>
        <taxon>Bacteria</taxon>
        <taxon>Pseudomonadati</taxon>
        <taxon>Pseudomonadota</taxon>
        <taxon>Betaproteobacteria</taxon>
        <taxon>Burkholderiales</taxon>
        <taxon>Comamonadaceae</taxon>
        <taxon>Ramlibacter</taxon>
    </lineage>
</organism>
<keyword evidence="3" id="KW-0378">Hydrolase</keyword>
<reference evidence="3" key="2">
    <citation type="submission" date="2021-01" db="EMBL/GenBank/DDBJ databases">
        <authorList>
            <person name="Kang M."/>
        </authorList>
    </citation>
    <scope>NUCLEOTIDE SEQUENCE</scope>
    <source>
        <strain evidence="3">KACC 17527</strain>
    </source>
</reference>
<dbReference type="GO" id="GO:0016787">
    <property type="term" value="F:hydrolase activity"/>
    <property type="evidence" value="ECO:0007669"/>
    <property type="project" value="UniProtKB-KW"/>
</dbReference>
<protein>
    <submittedName>
        <fullName evidence="3">Alpha/beta fold hydrolase</fullName>
    </submittedName>
</protein>
<keyword evidence="4" id="KW-1185">Reference proteome</keyword>
<dbReference type="Proteomes" id="UP000630528">
    <property type="component" value="Unassembled WGS sequence"/>
</dbReference>
<name>A0A934TX41_9BURK</name>
<feature type="region of interest" description="Disordered" evidence="1">
    <location>
        <begin position="1"/>
        <end position="20"/>
    </location>
</feature>
<evidence type="ECO:0000313" key="4">
    <source>
        <dbReference type="Proteomes" id="UP000630528"/>
    </source>
</evidence>
<feature type="domain" description="Serine aminopeptidase S33" evidence="2">
    <location>
        <begin position="77"/>
        <end position="312"/>
    </location>
</feature>
<dbReference type="Gene3D" id="3.40.50.1820">
    <property type="entry name" value="alpha/beta hydrolase"/>
    <property type="match status" value="1"/>
</dbReference>
<evidence type="ECO:0000259" key="2">
    <source>
        <dbReference type="Pfam" id="PF12146"/>
    </source>
</evidence>
<proteinExistence type="predicted"/>
<dbReference type="RefSeq" id="WP_201176495.1">
    <property type="nucleotide sequence ID" value="NZ_JAEPWM010000011.1"/>
</dbReference>
<reference evidence="3" key="1">
    <citation type="journal article" date="2012" name="J. Microbiol. Biotechnol.">
        <title>Ramlibacter ginsenosidimutans sp. nov., with ginsenoside-converting activity.</title>
        <authorList>
            <person name="Wang L."/>
            <person name="An D.S."/>
            <person name="Kim S.G."/>
            <person name="Jin F.X."/>
            <person name="Kim S.C."/>
            <person name="Lee S.T."/>
            <person name="Im W.T."/>
        </authorList>
    </citation>
    <scope>NUCLEOTIDE SEQUENCE</scope>
    <source>
        <strain evidence="3">KACC 17527</strain>
    </source>
</reference>
<dbReference type="EMBL" id="JAEPWM010000011">
    <property type="protein sequence ID" value="MBK6008716.1"/>
    <property type="molecule type" value="Genomic_DNA"/>
</dbReference>
<comment type="caution">
    <text evidence="3">The sequence shown here is derived from an EMBL/GenBank/DDBJ whole genome shotgun (WGS) entry which is preliminary data.</text>
</comment>
<sequence>MSTGEAIGHGTYSIGPGDRSLPDPGFDLPATRLLDAPPGTCRCFEVTFLVFLPEPLVIQPAFAPAPEGQVTRSSDPAHLVLLHGLASSPKEFGLLARPLQREGIVLHTPTINGYSHASPPHAARWQDWLDASCDVVDRIAQRHGPVVLGGLCTGAVLALGVAAREAAGPICGLALLSPLLAYDGWALPWWYGLRRLAYLLRLEDHFFMRERPPYGLKNERLRQWVRQQMDGGEATLAGPAQISLHAVRESERISREANTWFKDLSVPTLVLHAREDEICSLASVQKVVSRFPTRLLELVVLEDSYHMITADNDRQQVADRLARHARACLAAGVRTQSAVG</sequence>
<dbReference type="SUPFAM" id="SSF53474">
    <property type="entry name" value="alpha/beta-Hydrolases"/>
    <property type="match status" value="1"/>
</dbReference>
<dbReference type="InterPro" id="IPR022742">
    <property type="entry name" value="Hydrolase_4"/>
</dbReference>
<gene>
    <name evidence="3" type="ORF">JJB11_21665</name>
</gene>